<dbReference type="Pfam" id="PF03781">
    <property type="entry name" value="FGE-sulfatase"/>
    <property type="match status" value="1"/>
</dbReference>
<dbReference type="RefSeq" id="WP_327619642.1">
    <property type="nucleotide sequence ID" value="NZ_JAYWTM010000031.1"/>
</dbReference>
<organism evidence="2 3">
    <name type="scientific">Brenneria populi</name>
    <dbReference type="NCBI Taxonomy" id="1505588"/>
    <lineage>
        <taxon>Bacteria</taxon>
        <taxon>Pseudomonadati</taxon>
        <taxon>Pseudomonadota</taxon>
        <taxon>Gammaproteobacteria</taxon>
        <taxon>Enterobacterales</taxon>
        <taxon>Pectobacteriaceae</taxon>
        <taxon>Brenneria</taxon>
    </lineage>
</organism>
<dbReference type="InterPro" id="IPR005532">
    <property type="entry name" value="SUMF_dom"/>
</dbReference>
<dbReference type="Gene3D" id="3.90.1580.10">
    <property type="entry name" value="paralog of FGE (formylglycine-generating enzyme)"/>
    <property type="match status" value="1"/>
</dbReference>
<evidence type="ECO:0000313" key="2">
    <source>
        <dbReference type="EMBL" id="MEC5344888.1"/>
    </source>
</evidence>
<evidence type="ECO:0000259" key="1">
    <source>
        <dbReference type="Pfam" id="PF03781"/>
    </source>
</evidence>
<gene>
    <name evidence="2" type="ORF">VSX58_20025</name>
</gene>
<name>A0ABU6JVR7_9GAMM</name>
<dbReference type="PANTHER" id="PTHR23150:SF19">
    <property type="entry name" value="FORMYLGLYCINE-GENERATING ENZYME"/>
    <property type="match status" value="1"/>
</dbReference>
<comment type="caution">
    <text evidence="2">The sequence shown here is derived from an EMBL/GenBank/DDBJ whole genome shotgun (WGS) entry which is preliminary data.</text>
</comment>
<evidence type="ECO:0000313" key="3">
    <source>
        <dbReference type="Proteomes" id="UP001309705"/>
    </source>
</evidence>
<feature type="domain" description="Sulfatase-modifying factor enzyme-like" evidence="1">
    <location>
        <begin position="38"/>
        <end position="254"/>
    </location>
</feature>
<dbReference type="SUPFAM" id="SSF56436">
    <property type="entry name" value="C-type lectin-like"/>
    <property type="match status" value="1"/>
</dbReference>
<dbReference type="PANTHER" id="PTHR23150">
    <property type="entry name" value="SULFATASE MODIFYING FACTOR 1, 2"/>
    <property type="match status" value="1"/>
</dbReference>
<reference evidence="2 3" key="1">
    <citation type="journal article" date="2017" name="Int. J. Syst. Evol. Microbiol.">
        <title>Brenneria populi subsp. brevivirga subsp. nov. isolated from symptomatic bark of Populus x euramericana canker, and description of Brenneria populi subsp. populi subsp. nov.</title>
        <authorList>
            <person name="Zheng M.H."/>
            <person name="Piao C.G."/>
            <person name="Xue H."/>
            <person name="Guo M.W."/>
            <person name="Li Y."/>
        </authorList>
    </citation>
    <scope>NUCLEOTIDE SEQUENCE [LARGE SCALE GENOMIC DNA]</scope>
    <source>
        <strain evidence="2 3">D9-5</strain>
    </source>
</reference>
<dbReference type="EMBL" id="JAYWTM010000031">
    <property type="protein sequence ID" value="MEC5344888.1"/>
    <property type="molecule type" value="Genomic_DNA"/>
</dbReference>
<dbReference type="InterPro" id="IPR016187">
    <property type="entry name" value="CTDL_fold"/>
</dbReference>
<dbReference type="Proteomes" id="UP001309705">
    <property type="component" value="Unassembled WGS sequence"/>
</dbReference>
<sequence>MLKQFLIPSSIFLVLAGNHPASLAADRKDVDILVKRTLRDMVPIPGGTFEMGDFGSKIGEKRPLTGETDSQPLHKVTLSDFSFSKYKVTYRDYDIFTAATGKKKIDPGDTLLMSKHFRDPDMAAALDWYQSREYCQWLGKQANKKMDIPTEAQWEYVARNKGDYVIYATDNGKYTQGHNIPTSEQKKNYTNYSSLNIPIAKLPPTPLGIFDMAGNGTDWVMDWYSPEYYKNSPEKDPQGPADGNEKVIRGYQAGGGPLSNQTVFRQHAVPDVNKGQDFLDPTMNARCVINE</sequence>
<proteinExistence type="predicted"/>
<accession>A0ABU6JVR7</accession>
<protein>
    <submittedName>
        <fullName evidence="2">SUMF1/EgtB/PvdO family nonheme iron enzyme</fullName>
    </submittedName>
</protein>
<dbReference type="InterPro" id="IPR051043">
    <property type="entry name" value="Sulfatase_Mod_Factor_Kinase"/>
</dbReference>
<dbReference type="InterPro" id="IPR042095">
    <property type="entry name" value="SUMF_sf"/>
</dbReference>
<keyword evidence="3" id="KW-1185">Reference proteome</keyword>